<accession>A0A812XGI7</accession>
<evidence type="ECO:0000313" key="3">
    <source>
        <dbReference type="Proteomes" id="UP000601435"/>
    </source>
</evidence>
<feature type="compositionally biased region" description="Basic and acidic residues" evidence="1">
    <location>
        <begin position="164"/>
        <end position="173"/>
    </location>
</feature>
<dbReference type="OrthoDB" id="447033at2759"/>
<sequence length="227" mass="25287">MQLEAHKIHWLRLAYSISLAVGAMDDELEENATTLIFKLSKKLTQKDFLDVLNLYWQPPGNQTPAYDFVHLPWKKLAVVNFTSPEACRSCLQLMRARVGSHDLGIVDLQQAKHQGLNENIAAFCSRATPVSFPKPLVFQSGREITWEQAVQTFLAPAPVLPHGEANRADKTAESESCSSSSKNLSFPVALSESAPPLERTQADFLQLISEDLRKCAHVEAGMVIFRL</sequence>
<proteinExistence type="predicted"/>
<comment type="caution">
    <text evidence="2">The sequence shown here is derived from an EMBL/GenBank/DDBJ whole genome shotgun (WGS) entry which is preliminary data.</text>
</comment>
<dbReference type="AlphaFoldDB" id="A0A812XGI7"/>
<name>A0A812XGI7_9DINO</name>
<dbReference type="Proteomes" id="UP000601435">
    <property type="component" value="Unassembled WGS sequence"/>
</dbReference>
<protein>
    <submittedName>
        <fullName evidence="2">Uncharacterized protein</fullName>
    </submittedName>
</protein>
<reference evidence="2" key="1">
    <citation type="submission" date="2021-02" db="EMBL/GenBank/DDBJ databases">
        <authorList>
            <person name="Dougan E. K."/>
            <person name="Rhodes N."/>
            <person name="Thang M."/>
            <person name="Chan C."/>
        </authorList>
    </citation>
    <scope>NUCLEOTIDE SEQUENCE</scope>
</reference>
<feature type="region of interest" description="Disordered" evidence="1">
    <location>
        <begin position="164"/>
        <end position="183"/>
    </location>
</feature>
<evidence type="ECO:0000313" key="2">
    <source>
        <dbReference type="EMBL" id="CAE7743260.1"/>
    </source>
</evidence>
<evidence type="ECO:0000256" key="1">
    <source>
        <dbReference type="SAM" id="MobiDB-lite"/>
    </source>
</evidence>
<keyword evidence="3" id="KW-1185">Reference proteome</keyword>
<organism evidence="2 3">
    <name type="scientific">Symbiodinium necroappetens</name>
    <dbReference type="NCBI Taxonomy" id="1628268"/>
    <lineage>
        <taxon>Eukaryota</taxon>
        <taxon>Sar</taxon>
        <taxon>Alveolata</taxon>
        <taxon>Dinophyceae</taxon>
        <taxon>Suessiales</taxon>
        <taxon>Symbiodiniaceae</taxon>
        <taxon>Symbiodinium</taxon>
    </lineage>
</organism>
<dbReference type="EMBL" id="CAJNJA010038071">
    <property type="protein sequence ID" value="CAE7743260.1"/>
    <property type="molecule type" value="Genomic_DNA"/>
</dbReference>
<gene>
    <name evidence="2" type="ORF">SNEC2469_LOCUS21509</name>
</gene>